<evidence type="ECO:0000313" key="3">
    <source>
        <dbReference type="Proteomes" id="UP001139158"/>
    </source>
</evidence>
<dbReference type="Pfam" id="PF03457">
    <property type="entry name" value="HA"/>
    <property type="match status" value="1"/>
</dbReference>
<dbReference type="InterPro" id="IPR005114">
    <property type="entry name" value="Helicase_assoc"/>
</dbReference>
<evidence type="ECO:0000259" key="1">
    <source>
        <dbReference type="Pfam" id="PF03457"/>
    </source>
</evidence>
<name>A0A9X1MHE4_9MICC</name>
<dbReference type="PANTHER" id="PTHR33418:SF1">
    <property type="entry name" value="HELICASE-ASSOCIATED DOMAIN-CONTAINING PROTEIN"/>
    <property type="match status" value="1"/>
</dbReference>
<proteinExistence type="predicted"/>
<dbReference type="Gene3D" id="6.10.140.530">
    <property type="match status" value="3"/>
</dbReference>
<dbReference type="EMBL" id="JAJFZV010000018">
    <property type="protein sequence ID" value="MCC3299300.1"/>
    <property type="molecule type" value="Genomic_DNA"/>
</dbReference>
<dbReference type="PANTHER" id="PTHR33418">
    <property type="entry name" value="HELICASE-ASSOCIATED"/>
    <property type="match status" value="1"/>
</dbReference>
<dbReference type="Proteomes" id="UP001139158">
    <property type="component" value="Unassembled WGS sequence"/>
</dbReference>
<reference evidence="2" key="1">
    <citation type="submission" date="2021-10" db="EMBL/GenBank/DDBJ databases">
        <title>Novel species in genus Arthrobacter.</title>
        <authorList>
            <person name="Liu Y."/>
        </authorList>
    </citation>
    <scope>NUCLEOTIDE SEQUENCE</scope>
    <source>
        <strain evidence="2">Zg-Y453</strain>
    </source>
</reference>
<keyword evidence="3" id="KW-1185">Reference proteome</keyword>
<organism evidence="2 3">
    <name type="scientific">Arthrobacter caoxuetaonis</name>
    <dbReference type="NCBI Taxonomy" id="2886935"/>
    <lineage>
        <taxon>Bacteria</taxon>
        <taxon>Bacillati</taxon>
        <taxon>Actinomycetota</taxon>
        <taxon>Actinomycetes</taxon>
        <taxon>Micrococcales</taxon>
        <taxon>Micrococcaceae</taxon>
        <taxon>Arthrobacter</taxon>
    </lineage>
</organism>
<dbReference type="RefSeq" id="WP_227897287.1">
    <property type="nucleotide sequence ID" value="NZ_CP099467.1"/>
</dbReference>
<protein>
    <submittedName>
        <fullName evidence="2">Helicase associated domain-containing protein</fullName>
    </submittedName>
</protein>
<sequence length="212" mass="23861">MPAPVSHNDQQWLSTLEELIDFKARFGSLPGDSGRHPRERALQQWLKRQQRLEAQGLLRPSRAEALNSVDGDWRANQTQLSWENNLAAAILDYQSRGHIPANGEGAGPWLLRQRSRMSAGKLTADQIQALDDALPGWRNLDRLKWAERVRELRLYVDAAGALPTSRVKDPAALRTYTWLAFQRKKLREGRLGAAQAAQLDDLVPGWRGRSAG</sequence>
<accession>A0A9X1MHE4</accession>
<gene>
    <name evidence="2" type="ORF">LJ757_16030</name>
</gene>
<evidence type="ECO:0000313" key="2">
    <source>
        <dbReference type="EMBL" id="MCC3299300.1"/>
    </source>
</evidence>
<feature type="domain" description="Helicase-associated" evidence="1">
    <location>
        <begin position="9"/>
        <end position="70"/>
    </location>
</feature>
<comment type="caution">
    <text evidence="2">The sequence shown here is derived from an EMBL/GenBank/DDBJ whole genome shotgun (WGS) entry which is preliminary data.</text>
</comment>
<dbReference type="AlphaFoldDB" id="A0A9X1MHE4"/>